<organism evidence="2 3">
    <name type="scientific">Rhizodiscina lignyota</name>
    <dbReference type="NCBI Taxonomy" id="1504668"/>
    <lineage>
        <taxon>Eukaryota</taxon>
        <taxon>Fungi</taxon>
        <taxon>Dikarya</taxon>
        <taxon>Ascomycota</taxon>
        <taxon>Pezizomycotina</taxon>
        <taxon>Dothideomycetes</taxon>
        <taxon>Pleosporomycetidae</taxon>
        <taxon>Aulographales</taxon>
        <taxon>Rhizodiscinaceae</taxon>
        <taxon>Rhizodiscina</taxon>
    </lineage>
</organism>
<feature type="compositionally biased region" description="Basic and acidic residues" evidence="1">
    <location>
        <begin position="398"/>
        <end position="407"/>
    </location>
</feature>
<evidence type="ECO:0000313" key="2">
    <source>
        <dbReference type="EMBL" id="KAF2096221.1"/>
    </source>
</evidence>
<dbReference type="PANTHER" id="PTHR36587">
    <property type="entry name" value="EXPRESSION SITE-ASSOCIATED GENE 3 (ESAG3)-LIKE PROTEIN"/>
    <property type="match status" value="1"/>
</dbReference>
<accession>A0A9P4M308</accession>
<dbReference type="EMBL" id="ML978130">
    <property type="protein sequence ID" value="KAF2096221.1"/>
    <property type="molecule type" value="Genomic_DNA"/>
</dbReference>
<dbReference type="Proteomes" id="UP000799772">
    <property type="component" value="Unassembled WGS sequence"/>
</dbReference>
<dbReference type="AlphaFoldDB" id="A0A9P4M308"/>
<evidence type="ECO:0000256" key="1">
    <source>
        <dbReference type="SAM" id="MobiDB-lite"/>
    </source>
</evidence>
<gene>
    <name evidence="2" type="ORF">NA57DRAFT_78989</name>
</gene>
<feature type="region of interest" description="Disordered" evidence="1">
    <location>
        <begin position="377"/>
        <end position="407"/>
    </location>
</feature>
<dbReference type="PANTHER" id="PTHR36587:SF2">
    <property type="entry name" value="EXPRESSION SITE-ASSOCIATED GENE 3 (ESAG3)-LIKE PROTEIN"/>
    <property type="match status" value="1"/>
</dbReference>
<comment type="caution">
    <text evidence="2">The sequence shown here is derived from an EMBL/GenBank/DDBJ whole genome shotgun (WGS) entry which is preliminary data.</text>
</comment>
<name>A0A9P4M308_9PEZI</name>
<sequence length="526" mass="60196">MGASYSPSSRRKPFSRRTVLILLLCTIVILFFLANSDSSYNLLPLSLNLFHRSSRSYFHLLVPTTTADLNLCRLLYSAAVLNYPTPILVGWNATGEYDISTSSIAKITGTIRYLESLPPERNDDLVLIVDGSDVWLQLRPDVLISRYFDVNAAAEERLAEDFGEGVMELENIRQTILFGPDKFCWPADYNRPACWAIPQSTVGKWALGPHTDSGGSMNRARWLNSGTIMGNVKDLLELFKGTMVMMSREYDEEAEDVVRQSDQMYLADLWGTQEWVRTEIWRNLTDIWGRRELFNENRQPPPPNGDATYPEWEDGQKTEFHIGVDYESAVFQTAAGYEAWLGWTHYDYYNPITKTLSSSKKSKSSNKRRIKSTAGKFYLPDDIGNSPAPFPAGFRPQDATRSDKQASGKELQTWSGLPLGTNMATKQIFAVFHFTVTGGKDMIDWWWSRMWYVPYGMELLYAAVRETNRERKPITRGRIDGRVWWNAEGEDEVQKPWTQKGGVWSDMGAWLGWEDMCQIHEEEMFA</sequence>
<keyword evidence="3" id="KW-1185">Reference proteome</keyword>
<dbReference type="OrthoDB" id="422736at2759"/>
<proteinExistence type="predicted"/>
<evidence type="ECO:0000313" key="3">
    <source>
        <dbReference type="Proteomes" id="UP000799772"/>
    </source>
</evidence>
<protein>
    <submittedName>
        <fullName evidence="2">Uncharacterized protein</fullName>
    </submittedName>
</protein>
<reference evidence="2" key="1">
    <citation type="journal article" date="2020" name="Stud. Mycol.">
        <title>101 Dothideomycetes genomes: a test case for predicting lifestyles and emergence of pathogens.</title>
        <authorList>
            <person name="Haridas S."/>
            <person name="Albert R."/>
            <person name="Binder M."/>
            <person name="Bloem J."/>
            <person name="Labutti K."/>
            <person name="Salamov A."/>
            <person name="Andreopoulos B."/>
            <person name="Baker S."/>
            <person name="Barry K."/>
            <person name="Bills G."/>
            <person name="Bluhm B."/>
            <person name="Cannon C."/>
            <person name="Castanera R."/>
            <person name="Culley D."/>
            <person name="Daum C."/>
            <person name="Ezra D."/>
            <person name="Gonzalez J."/>
            <person name="Henrissat B."/>
            <person name="Kuo A."/>
            <person name="Liang C."/>
            <person name="Lipzen A."/>
            <person name="Lutzoni F."/>
            <person name="Magnuson J."/>
            <person name="Mondo S."/>
            <person name="Nolan M."/>
            <person name="Ohm R."/>
            <person name="Pangilinan J."/>
            <person name="Park H.-J."/>
            <person name="Ramirez L."/>
            <person name="Alfaro M."/>
            <person name="Sun H."/>
            <person name="Tritt A."/>
            <person name="Yoshinaga Y."/>
            <person name="Zwiers L.-H."/>
            <person name="Turgeon B."/>
            <person name="Goodwin S."/>
            <person name="Spatafora J."/>
            <person name="Crous P."/>
            <person name="Grigoriev I."/>
        </authorList>
    </citation>
    <scope>NUCLEOTIDE SEQUENCE</scope>
    <source>
        <strain evidence="2">CBS 133067</strain>
    </source>
</reference>
<dbReference type="CDD" id="cd22997">
    <property type="entry name" value="GT_LH"/>
    <property type="match status" value="1"/>
</dbReference>